<dbReference type="InterPro" id="IPR003610">
    <property type="entry name" value="CBM5/12"/>
</dbReference>
<dbReference type="SMART" id="SM00495">
    <property type="entry name" value="ChtBD3"/>
    <property type="match status" value="4"/>
</dbReference>
<dbReference type="Gene3D" id="2.10.10.90">
    <property type="match status" value="2"/>
</dbReference>
<name>A0A835SQM7_CHLIN</name>
<dbReference type="Gene3D" id="2.60.120.260">
    <property type="entry name" value="Galactose-binding domain-like"/>
    <property type="match status" value="1"/>
</dbReference>
<protein>
    <recommendedName>
        <fullName evidence="1">Chitin-binding type-3 domain-containing protein</fullName>
    </recommendedName>
</protein>
<proteinExistence type="predicted"/>
<evidence type="ECO:0000313" key="3">
    <source>
        <dbReference type="Proteomes" id="UP000650467"/>
    </source>
</evidence>
<feature type="domain" description="Chitin-binding type-3" evidence="1">
    <location>
        <begin position="264"/>
        <end position="322"/>
    </location>
</feature>
<dbReference type="SUPFAM" id="SSF49785">
    <property type="entry name" value="Galactose-binding domain-like"/>
    <property type="match status" value="1"/>
</dbReference>
<keyword evidence="3" id="KW-1185">Reference proteome</keyword>
<dbReference type="Proteomes" id="UP000650467">
    <property type="component" value="Unassembled WGS sequence"/>
</dbReference>
<dbReference type="EMBL" id="JAEHOC010000060">
    <property type="protein sequence ID" value="KAG2425025.1"/>
    <property type="molecule type" value="Genomic_DNA"/>
</dbReference>
<organism evidence="2 3">
    <name type="scientific">Chlamydomonas incerta</name>
    <dbReference type="NCBI Taxonomy" id="51695"/>
    <lineage>
        <taxon>Eukaryota</taxon>
        <taxon>Viridiplantae</taxon>
        <taxon>Chlorophyta</taxon>
        <taxon>core chlorophytes</taxon>
        <taxon>Chlorophyceae</taxon>
        <taxon>CS clade</taxon>
        <taxon>Chlamydomonadales</taxon>
        <taxon>Chlamydomonadaceae</taxon>
        <taxon>Chlamydomonas</taxon>
    </lineage>
</organism>
<feature type="domain" description="Chitin-binding type-3" evidence="1">
    <location>
        <begin position="128"/>
        <end position="176"/>
    </location>
</feature>
<dbReference type="GO" id="GO:0004553">
    <property type="term" value="F:hydrolase activity, hydrolyzing O-glycosyl compounds"/>
    <property type="evidence" value="ECO:0007669"/>
    <property type="project" value="InterPro"/>
</dbReference>
<dbReference type="GO" id="GO:0030246">
    <property type="term" value="F:carbohydrate binding"/>
    <property type="evidence" value="ECO:0007669"/>
    <property type="project" value="InterPro"/>
</dbReference>
<reference evidence="2" key="1">
    <citation type="journal article" date="2020" name="bioRxiv">
        <title>Comparative genomics of Chlamydomonas.</title>
        <authorList>
            <person name="Craig R.J."/>
            <person name="Hasan A.R."/>
            <person name="Ness R.W."/>
            <person name="Keightley P.D."/>
        </authorList>
    </citation>
    <scope>NUCLEOTIDE SEQUENCE</scope>
    <source>
        <strain evidence="2">SAG 7.73</strain>
    </source>
</reference>
<sequence length="1358" mass="144570">MSTFNVRVQYESGVTVSHNGVSYYAGKPAPDLAAEPLVENRTGFGWVPFWTNASAPSFSVGHHVARASLSGIVVIYRAWTSDNLTVEPTPRNTSGLGWVPIQQERQVVPLGVSPRPSDCFITFDGFLARVWDPAASYVRGDVALYQGVAYGTIVAQSGGAPPSMQGALSTSNWMPLWRPDVHYAQGQLVAVKSLATGLRGFAIHNDAANAGPQDMSWVPVWSPYVEYAPGAFSKDTVDGTVYFLVTATHSMAPRSDARDLRGWVPVWTPTDTYLKGVYVYHQNTLYVCSGDDLTTGEPILDAESGLTGVEPSMSIPNQWIAVWKQDAAYQSGQYVSHMGERFVALVPVASNIVPSPANTNTAYWIRVWAPQTSYTAGCAVSHNVRVYMAVTDITVNVKPQTENTWGHGWVPLHLDGIDYPLGVHVYKKGTVFGTRVAQLANNSPDAPDLTNPLSTSSDGWVRAWQPRTVYPRGSVVFYRGDVYLAMAVPAPSEHPYRGSNVWIPAWRAADGVSYPTASLVVCETDGAAVISTSSPLFVLRSDPGAAPPASGNMTGEGWVLVWQADDTIEFRDGEWVYWAGDFYKWQPGGVFTGVDPDPAVGPTATPQEVRLVSASGWSSDAAYNDGAYAGSKATTIFDAPPRNGEWLQVSVRSPAVVTRYVMQAAQAVEEAPRDFDLLGSVNGAVWHTIDSNEGVVWTQGTLEFTPTPERTAPYTFFRLVTREVGNLEPKGATRASLGGLTIYGRYTYMNAPLSSLNTGAIDVRSDDTAPPNKKRWFQNGDELDFVEPTLGKQAMLAPIWVDGMTSCGSVGVDENGCVYALYQYTDGTQPVVRNADGTEAGNVTLPLTEAPVTTSTGTCALTKYAADGAAEWAATVNSIDAIRCSATARTGTTLLVASYKEGACIGGVDLRLEDNTLFAFIDAYGALVDFWTANCAGKCAAAAAYSADGSVAYMAVDDCNPVFTRRNGMDVYSAAARGTQVLRFEQTGGGVCMVQWSASILDASGAAPPSVTDAIISYSALALNARNGTICIGGVRGQQMQVMEPGRTARPWLSQKFTWTSTASVLVLHEETGAVLDEVTISQAAALDSHRDAVTALSCDGQGNMAVACAVVATDLSKVTIGEAGGKASKVLLPRLTSPVSWHITVSYNASLRAIWATYLASAGFARAFCKYAQDGALYLSGSGCTGMLGGTYVPLSAPPQDATQVLDPTKSYVARITSDGLCDLVLAGSHQPDPVLGSSQLFEDRSGRLYGVGVTRTGADTITGKTFSASYTSPASVTGSGGGSFILRININNPYRLVPADDQATHAVLNNKGQGLVNVLLQDPQDAVTRRTCILEPGQTLTIPSRAPPPQAPATAP</sequence>
<evidence type="ECO:0000313" key="2">
    <source>
        <dbReference type="EMBL" id="KAG2425025.1"/>
    </source>
</evidence>
<feature type="domain" description="Chitin-binding type-3" evidence="1">
    <location>
        <begin position="365"/>
        <end position="408"/>
    </location>
</feature>
<feature type="domain" description="Chitin-binding type-3" evidence="1">
    <location>
        <begin position="461"/>
        <end position="505"/>
    </location>
</feature>
<evidence type="ECO:0000259" key="1">
    <source>
        <dbReference type="SMART" id="SM00495"/>
    </source>
</evidence>
<accession>A0A835SQM7</accession>
<dbReference type="GO" id="GO:0005576">
    <property type="term" value="C:extracellular region"/>
    <property type="evidence" value="ECO:0007669"/>
    <property type="project" value="InterPro"/>
</dbReference>
<gene>
    <name evidence="2" type="ORF">HXX76_014183</name>
</gene>
<dbReference type="InterPro" id="IPR008979">
    <property type="entry name" value="Galactose-bd-like_sf"/>
</dbReference>
<comment type="caution">
    <text evidence="2">The sequence shown here is derived from an EMBL/GenBank/DDBJ whole genome shotgun (WGS) entry which is preliminary data.</text>
</comment>
<dbReference type="GO" id="GO:0005975">
    <property type="term" value="P:carbohydrate metabolic process"/>
    <property type="evidence" value="ECO:0007669"/>
    <property type="project" value="InterPro"/>
</dbReference>